<organism evidence="1 2">
    <name type="scientific">Leucogyrophana mollusca</name>
    <dbReference type="NCBI Taxonomy" id="85980"/>
    <lineage>
        <taxon>Eukaryota</taxon>
        <taxon>Fungi</taxon>
        <taxon>Dikarya</taxon>
        <taxon>Basidiomycota</taxon>
        <taxon>Agaricomycotina</taxon>
        <taxon>Agaricomycetes</taxon>
        <taxon>Agaricomycetidae</taxon>
        <taxon>Boletales</taxon>
        <taxon>Boletales incertae sedis</taxon>
        <taxon>Leucogyrophana</taxon>
    </lineage>
</organism>
<reference evidence="1" key="1">
    <citation type="journal article" date="2021" name="New Phytol.">
        <title>Evolutionary innovations through gain and loss of genes in the ectomycorrhizal Boletales.</title>
        <authorList>
            <person name="Wu G."/>
            <person name="Miyauchi S."/>
            <person name="Morin E."/>
            <person name="Kuo A."/>
            <person name="Drula E."/>
            <person name="Varga T."/>
            <person name="Kohler A."/>
            <person name="Feng B."/>
            <person name="Cao Y."/>
            <person name="Lipzen A."/>
            <person name="Daum C."/>
            <person name="Hundley H."/>
            <person name="Pangilinan J."/>
            <person name="Johnson J."/>
            <person name="Barry K."/>
            <person name="LaButti K."/>
            <person name="Ng V."/>
            <person name="Ahrendt S."/>
            <person name="Min B."/>
            <person name="Choi I.G."/>
            <person name="Park H."/>
            <person name="Plett J.M."/>
            <person name="Magnuson J."/>
            <person name="Spatafora J.W."/>
            <person name="Nagy L.G."/>
            <person name="Henrissat B."/>
            <person name="Grigoriev I.V."/>
            <person name="Yang Z.L."/>
            <person name="Xu J."/>
            <person name="Martin F.M."/>
        </authorList>
    </citation>
    <scope>NUCLEOTIDE SEQUENCE</scope>
    <source>
        <strain evidence="1">KUC20120723A-06</strain>
    </source>
</reference>
<comment type="caution">
    <text evidence="1">The sequence shown here is derived from an EMBL/GenBank/DDBJ whole genome shotgun (WGS) entry which is preliminary data.</text>
</comment>
<dbReference type="Proteomes" id="UP000790709">
    <property type="component" value="Unassembled WGS sequence"/>
</dbReference>
<gene>
    <name evidence="1" type="ORF">BV22DRAFT_1197609</name>
</gene>
<accession>A0ACB8BBG9</accession>
<name>A0ACB8BBG9_9AGAM</name>
<sequence length="154" mass="17195">MVLKAGDYIVTSKLTDSTVGQERPEDRSGGPKKVVLFPSDSFDHDVFSVEPQGNSQYVLKLGGEPLVAIDRQLYTSPSTKNPAEKWVITQHAYHGPYTIETADRTAGWKIIDDLHPSGHIAVRPLVRLPGYPPRYPSDELFNFTPVETSHYMRG</sequence>
<keyword evidence="2" id="KW-1185">Reference proteome</keyword>
<protein>
    <submittedName>
        <fullName evidence="1">Uncharacterized protein</fullName>
    </submittedName>
</protein>
<evidence type="ECO:0000313" key="2">
    <source>
        <dbReference type="Proteomes" id="UP000790709"/>
    </source>
</evidence>
<evidence type="ECO:0000313" key="1">
    <source>
        <dbReference type="EMBL" id="KAH7922183.1"/>
    </source>
</evidence>
<proteinExistence type="predicted"/>
<dbReference type="EMBL" id="MU266494">
    <property type="protein sequence ID" value="KAH7922183.1"/>
    <property type="molecule type" value="Genomic_DNA"/>
</dbReference>